<evidence type="ECO:0000256" key="1">
    <source>
        <dbReference type="ARBA" id="ARBA00004651"/>
    </source>
</evidence>
<feature type="transmembrane region" description="Helical" evidence="6">
    <location>
        <begin position="404"/>
        <end position="434"/>
    </location>
</feature>
<evidence type="ECO:0000313" key="7">
    <source>
        <dbReference type="EMBL" id="SFJ74025.1"/>
    </source>
</evidence>
<keyword evidence="4 6" id="KW-1133">Transmembrane helix</keyword>
<keyword evidence="8" id="KW-1185">Reference proteome</keyword>
<evidence type="ECO:0000313" key="8">
    <source>
        <dbReference type="Proteomes" id="UP000199110"/>
    </source>
</evidence>
<feature type="transmembrane region" description="Helical" evidence="6">
    <location>
        <begin position="107"/>
        <end position="125"/>
    </location>
</feature>
<feature type="transmembrane region" description="Helical" evidence="6">
    <location>
        <begin position="346"/>
        <end position="365"/>
    </location>
</feature>
<organism evidence="7 8">
    <name type="scientific">Jannaschia pohangensis</name>
    <dbReference type="NCBI Taxonomy" id="390807"/>
    <lineage>
        <taxon>Bacteria</taxon>
        <taxon>Pseudomonadati</taxon>
        <taxon>Pseudomonadota</taxon>
        <taxon>Alphaproteobacteria</taxon>
        <taxon>Rhodobacterales</taxon>
        <taxon>Roseobacteraceae</taxon>
        <taxon>Jannaschia</taxon>
    </lineage>
</organism>
<protein>
    <submittedName>
        <fullName evidence="7">Membrane protein involved in the export of O-antigen and teichoic acid</fullName>
    </submittedName>
</protein>
<feature type="transmembrane region" description="Helical" evidence="6">
    <location>
        <begin position="205"/>
        <end position="223"/>
    </location>
</feature>
<dbReference type="InterPro" id="IPR050833">
    <property type="entry name" value="Poly_Biosynth_Transport"/>
</dbReference>
<name>A0A1I3TTC0_9RHOB</name>
<comment type="subcellular location">
    <subcellularLocation>
        <location evidence="1">Cell membrane</location>
        <topology evidence="1">Multi-pass membrane protein</topology>
    </subcellularLocation>
</comment>
<dbReference type="PANTHER" id="PTHR30250:SF11">
    <property type="entry name" value="O-ANTIGEN TRANSPORTER-RELATED"/>
    <property type="match status" value="1"/>
</dbReference>
<accession>A0A1I3TTC0</accession>
<dbReference type="GO" id="GO:0005886">
    <property type="term" value="C:plasma membrane"/>
    <property type="evidence" value="ECO:0007669"/>
    <property type="project" value="UniProtKB-SubCell"/>
</dbReference>
<keyword evidence="3 6" id="KW-0812">Transmembrane</keyword>
<evidence type="ECO:0000256" key="2">
    <source>
        <dbReference type="ARBA" id="ARBA00022475"/>
    </source>
</evidence>
<feature type="transmembrane region" description="Helical" evidence="6">
    <location>
        <begin position="137"/>
        <end position="158"/>
    </location>
</feature>
<proteinExistence type="predicted"/>
<feature type="transmembrane region" description="Helical" evidence="6">
    <location>
        <begin position="307"/>
        <end position="325"/>
    </location>
</feature>
<sequence>MFRSALLILSGNMVSSALLFARNLALAALIPVGDYGIAATFALVMTGVEMASALGLQQQIVQARDGDDPHLQNALAGFQLFRGLLSAVALFFLAGPIADFLNVPQVAWAYQVLAVVPLLRALQHFDIHRLNRTHRFWPLVLTNTVPPLLSLIALWPLAVWLGDWRVMLIALVFNDALTTAMSHLVAERRFGVAVDRALWGRSLRFGWPILVNALILFLVFQGDKLVVGRLLGMEALGVFALAVTLTLTPALVLTKSLQTIFLPRLSAKGETGHVARRLVALALAAGLAVTCLGVLGGVLLAPLLMGTGYAALAAFVGPLALVQGFRIAKSAGTIVALSRGRTGNAAWSNVPRIASLAVGIALVAGGGSIPALIWTAVLGEAAGMVLSLILVVRDGGLVLPKRRLAIWGVGMAAAAVALFALPALIPAAVIAGWLSRAALTGAQR</sequence>
<keyword evidence="2" id="KW-1003">Cell membrane</keyword>
<feature type="transmembrane region" description="Helical" evidence="6">
    <location>
        <begin position="235"/>
        <end position="257"/>
    </location>
</feature>
<dbReference type="OrthoDB" id="7605542at2"/>
<evidence type="ECO:0000256" key="3">
    <source>
        <dbReference type="ARBA" id="ARBA00022692"/>
    </source>
</evidence>
<evidence type="ECO:0000256" key="5">
    <source>
        <dbReference type="ARBA" id="ARBA00023136"/>
    </source>
</evidence>
<feature type="transmembrane region" description="Helical" evidence="6">
    <location>
        <begin position="80"/>
        <end position="101"/>
    </location>
</feature>
<feature type="transmembrane region" description="Helical" evidence="6">
    <location>
        <begin position="278"/>
        <end position="301"/>
    </location>
</feature>
<dbReference type="PANTHER" id="PTHR30250">
    <property type="entry name" value="PST FAMILY PREDICTED COLANIC ACID TRANSPORTER"/>
    <property type="match status" value="1"/>
</dbReference>
<evidence type="ECO:0000256" key="4">
    <source>
        <dbReference type="ARBA" id="ARBA00022989"/>
    </source>
</evidence>
<feature type="transmembrane region" description="Helical" evidence="6">
    <location>
        <begin position="164"/>
        <end position="185"/>
    </location>
</feature>
<dbReference type="RefSeq" id="WP_092784075.1">
    <property type="nucleotide sequence ID" value="NZ_FORA01000006.1"/>
</dbReference>
<gene>
    <name evidence="7" type="ORF">SAMN04488095_3521</name>
</gene>
<dbReference type="EMBL" id="FORA01000006">
    <property type="protein sequence ID" value="SFJ74025.1"/>
    <property type="molecule type" value="Genomic_DNA"/>
</dbReference>
<dbReference type="AlphaFoldDB" id="A0A1I3TTC0"/>
<dbReference type="Proteomes" id="UP000199110">
    <property type="component" value="Unassembled WGS sequence"/>
</dbReference>
<reference evidence="7 8" key="1">
    <citation type="submission" date="2016-10" db="EMBL/GenBank/DDBJ databases">
        <authorList>
            <person name="de Groot N.N."/>
        </authorList>
    </citation>
    <scope>NUCLEOTIDE SEQUENCE [LARGE SCALE GENOMIC DNA]</scope>
    <source>
        <strain evidence="7 8">DSM 19073</strain>
    </source>
</reference>
<evidence type="ECO:0000256" key="6">
    <source>
        <dbReference type="SAM" id="Phobius"/>
    </source>
</evidence>
<dbReference type="STRING" id="390807.SAMN04488095_3521"/>
<feature type="transmembrane region" description="Helical" evidence="6">
    <location>
        <begin position="371"/>
        <end position="392"/>
    </location>
</feature>
<dbReference type="Pfam" id="PF13440">
    <property type="entry name" value="Polysacc_synt_3"/>
    <property type="match status" value="1"/>
</dbReference>
<keyword evidence="5 6" id="KW-0472">Membrane</keyword>
<feature type="transmembrane region" description="Helical" evidence="6">
    <location>
        <begin position="37"/>
        <end position="56"/>
    </location>
</feature>